<keyword evidence="7" id="KW-1185">Reference proteome</keyword>
<reference evidence="7" key="2">
    <citation type="journal article" date="2011" name="Proc. Natl. Acad. Sci. U.S.A.">
        <title>Obligate biotrophy features unraveled by the genomic analysis of rust fungi.</title>
        <authorList>
            <person name="Duplessis S."/>
            <person name="Cuomo C.A."/>
            <person name="Lin Y.-C."/>
            <person name="Aerts A."/>
            <person name="Tisserant E."/>
            <person name="Veneault-Fourrey C."/>
            <person name="Joly D.L."/>
            <person name="Hacquard S."/>
            <person name="Amselem J."/>
            <person name="Cantarel B.L."/>
            <person name="Chiu R."/>
            <person name="Coutinho P.M."/>
            <person name="Feau N."/>
            <person name="Field M."/>
            <person name="Frey P."/>
            <person name="Gelhaye E."/>
            <person name="Goldberg J."/>
            <person name="Grabherr M.G."/>
            <person name="Kodira C.D."/>
            <person name="Kohler A."/>
            <person name="Kuees U."/>
            <person name="Lindquist E.A."/>
            <person name="Lucas S.M."/>
            <person name="Mago R."/>
            <person name="Mauceli E."/>
            <person name="Morin E."/>
            <person name="Murat C."/>
            <person name="Pangilinan J.L."/>
            <person name="Park R."/>
            <person name="Pearson M."/>
            <person name="Quesneville H."/>
            <person name="Rouhier N."/>
            <person name="Sakthikumar S."/>
            <person name="Salamov A.A."/>
            <person name="Schmutz J."/>
            <person name="Selles B."/>
            <person name="Shapiro H."/>
            <person name="Tanguay P."/>
            <person name="Tuskan G.A."/>
            <person name="Henrissat B."/>
            <person name="Van de Peer Y."/>
            <person name="Rouze P."/>
            <person name="Ellis J.G."/>
            <person name="Dodds P.N."/>
            <person name="Schein J.E."/>
            <person name="Zhong S."/>
            <person name="Hamelin R.C."/>
            <person name="Grigoriev I.V."/>
            <person name="Szabo L.J."/>
            <person name="Martin F."/>
        </authorList>
    </citation>
    <scope>NUCLEOTIDE SEQUENCE [LARGE SCALE GENOMIC DNA]</scope>
    <source>
        <strain evidence="7">CRL 75-36-700-3 / race SCCL</strain>
    </source>
</reference>
<dbReference type="Proteomes" id="UP000008783">
    <property type="component" value="Unassembled WGS sequence"/>
</dbReference>
<feature type="region of interest" description="Disordered" evidence="4">
    <location>
        <begin position="328"/>
        <end position="354"/>
    </location>
</feature>
<feature type="region of interest" description="Disordered" evidence="4">
    <location>
        <begin position="276"/>
        <end position="305"/>
    </location>
</feature>
<organism evidence="6 7">
    <name type="scientific">Puccinia graminis f. sp. tritici (strain CRL 75-36-700-3 / race SCCL)</name>
    <name type="common">Black stem rust fungus</name>
    <dbReference type="NCBI Taxonomy" id="418459"/>
    <lineage>
        <taxon>Eukaryota</taxon>
        <taxon>Fungi</taxon>
        <taxon>Dikarya</taxon>
        <taxon>Basidiomycota</taxon>
        <taxon>Pucciniomycotina</taxon>
        <taxon>Pucciniomycetes</taxon>
        <taxon>Pucciniales</taxon>
        <taxon>Pucciniaceae</taxon>
        <taxon>Puccinia</taxon>
    </lineage>
</organism>
<dbReference type="GO" id="GO:0001228">
    <property type="term" value="F:DNA-binding transcription activator activity, RNA polymerase II-specific"/>
    <property type="evidence" value="ECO:0000318"/>
    <property type="project" value="GO_Central"/>
</dbReference>
<feature type="compositionally biased region" description="Polar residues" evidence="4">
    <location>
        <begin position="328"/>
        <end position="338"/>
    </location>
</feature>
<feature type="compositionally biased region" description="Pro residues" evidence="4">
    <location>
        <begin position="281"/>
        <end position="293"/>
    </location>
</feature>
<feature type="compositionally biased region" description="Polar residues" evidence="4">
    <location>
        <begin position="294"/>
        <end position="305"/>
    </location>
</feature>
<dbReference type="SMART" id="SM00338">
    <property type="entry name" value="BRLZ"/>
    <property type="match status" value="1"/>
</dbReference>
<dbReference type="STRING" id="418459.E3LAM6"/>
<dbReference type="GO" id="GO:0090575">
    <property type="term" value="C:RNA polymerase II transcription regulator complex"/>
    <property type="evidence" value="ECO:0000318"/>
    <property type="project" value="GO_Central"/>
</dbReference>
<evidence type="ECO:0000256" key="1">
    <source>
        <dbReference type="ARBA" id="ARBA00004123"/>
    </source>
</evidence>
<dbReference type="HOGENOM" id="CLU_050264_0_0_1"/>
<name>E3LAM6_PUCGT</name>
<dbReference type="GeneID" id="10534808"/>
<evidence type="ECO:0000256" key="3">
    <source>
        <dbReference type="SAM" id="Coils"/>
    </source>
</evidence>
<dbReference type="PROSITE" id="PS00036">
    <property type="entry name" value="BZIP_BASIC"/>
    <property type="match status" value="1"/>
</dbReference>
<dbReference type="InterPro" id="IPR050936">
    <property type="entry name" value="AP-1-like"/>
</dbReference>
<dbReference type="Gene3D" id="1.20.5.170">
    <property type="match status" value="1"/>
</dbReference>
<dbReference type="KEGG" id="pgr:PGTG_19654"/>
<dbReference type="PROSITE" id="PS50217">
    <property type="entry name" value="BZIP"/>
    <property type="match status" value="1"/>
</dbReference>
<dbReference type="AlphaFoldDB" id="E3LAM6"/>
<dbReference type="EMBL" id="DS178399">
    <property type="protein sequence ID" value="EFP93601.2"/>
    <property type="molecule type" value="Genomic_DNA"/>
</dbReference>
<dbReference type="InterPro" id="IPR046347">
    <property type="entry name" value="bZIP_sf"/>
</dbReference>
<keyword evidence="3" id="KW-0175">Coiled coil</keyword>
<dbReference type="SUPFAM" id="SSF57959">
    <property type="entry name" value="Leucine zipper domain"/>
    <property type="match status" value="1"/>
</dbReference>
<dbReference type="eggNOG" id="ENOG502RPD7">
    <property type="taxonomic scope" value="Eukaryota"/>
</dbReference>
<evidence type="ECO:0000256" key="2">
    <source>
        <dbReference type="ARBA" id="ARBA00023242"/>
    </source>
</evidence>
<feature type="domain" description="BZIP" evidence="5">
    <location>
        <begin position="202"/>
        <end position="260"/>
    </location>
</feature>
<dbReference type="InterPro" id="IPR004827">
    <property type="entry name" value="bZIP"/>
</dbReference>
<dbReference type="RefSeq" id="XP_003338020.2">
    <property type="nucleotide sequence ID" value="XM_003337972.2"/>
</dbReference>
<proteinExistence type="predicted"/>
<dbReference type="VEuPathDB" id="FungiDB:PGTG_19654"/>
<feature type="region of interest" description="Disordered" evidence="4">
    <location>
        <begin position="154"/>
        <end position="178"/>
    </location>
</feature>
<sequence length="443" mass="48277">MLVLLLCHSATPTRPREITEEVQRVSETSLDDIKVTALLQLASLGDEWISHNFLSLQSWLQAHYSPPIVRSSGTTQKRLVLSEFQRASGLLDFISLSSFGSLRMSPSDVPDPISPTSASAGLPSDPAYSTLSACLNGPLNRKTVSSGTVISLADLRSPSSDLPPTPKTPDFGGENQTSHRADGTYVLPVHPLSDHIKNDVNRRKEQNRNAQRAFRERKEKRLQDLQGRIETLVAKQQPLAEENRCLKQLVHQLQAENRDLNAYKTAFNLIASDSLPNSASPLPPEMQSQPPPTINTSNGYPESTPLLQFSSLRHTAMDRNNLDTCSQASIASQSSGTDSPFPHPTPGGTSQPMLLSVEYPDMTSIMPPLAGEGHGSDKMGSVKMCDFSNTTYLEQAQPQPKNSYIFGTSSDVSGSLPASEAPSGSTIHELQNWYNEINFPGSK</sequence>
<feature type="region of interest" description="Disordered" evidence="4">
    <location>
        <begin position="405"/>
        <end position="427"/>
    </location>
</feature>
<keyword evidence="2" id="KW-0539">Nucleus</keyword>
<evidence type="ECO:0000259" key="5">
    <source>
        <dbReference type="PROSITE" id="PS50217"/>
    </source>
</evidence>
<dbReference type="CDD" id="cd14688">
    <property type="entry name" value="bZIP_YAP"/>
    <property type="match status" value="1"/>
</dbReference>
<reference key="1">
    <citation type="submission" date="2007-01" db="EMBL/GenBank/DDBJ databases">
        <title>The Genome Sequence of Puccinia graminis f. sp. tritici Strain CRL 75-36-700-3.</title>
        <authorList>
            <consortium name="The Broad Institute Genome Sequencing Platform"/>
            <person name="Birren B."/>
            <person name="Lander E."/>
            <person name="Galagan J."/>
            <person name="Nusbaum C."/>
            <person name="Devon K."/>
            <person name="Cuomo C."/>
            <person name="Jaffe D."/>
            <person name="Butler J."/>
            <person name="Alvarez P."/>
            <person name="Gnerre S."/>
            <person name="Grabherr M."/>
            <person name="Mauceli E."/>
            <person name="Brockman W."/>
            <person name="Young S."/>
            <person name="LaButti K."/>
            <person name="Sykes S."/>
            <person name="DeCaprio D."/>
            <person name="Crawford M."/>
            <person name="Koehrsen M."/>
            <person name="Engels R."/>
            <person name="Montgomery P."/>
            <person name="Pearson M."/>
            <person name="Howarth C."/>
            <person name="Larson L."/>
            <person name="White J."/>
            <person name="Zeng Q."/>
            <person name="Kodira C."/>
            <person name="Yandava C."/>
            <person name="Alvarado L."/>
            <person name="O'Leary S."/>
            <person name="Szabo L."/>
            <person name="Dean R."/>
            <person name="Schein J."/>
        </authorList>
    </citation>
    <scope>NUCLEOTIDE SEQUENCE</scope>
    <source>
        <strain>CRL 75-36-700-3</strain>
    </source>
</reference>
<dbReference type="PANTHER" id="PTHR40621:SF6">
    <property type="entry name" value="AP-1-LIKE TRANSCRIPTION FACTOR YAP1-RELATED"/>
    <property type="match status" value="1"/>
</dbReference>
<evidence type="ECO:0000313" key="6">
    <source>
        <dbReference type="EMBL" id="EFP93601.2"/>
    </source>
</evidence>
<evidence type="ECO:0000256" key="4">
    <source>
        <dbReference type="SAM" id="MobiDB-lite"/>
    </source>
</evidence>
<protein>
    <recommendedName>
        <fullName evidence="5">BZIP domain-containing protein</fullName>
    </recommendedName>
</protein>
<dbReference type="GO" id="GO:0000976">
    <property type="term" value="F:transcription cis-regulatory region binding"/>
    <property type="evidence" value="ECO:0000318"/>
    <property type="project" value="GO_Central"/>
</dbReference>
<accession>E3LAM6</accession>
<evidence type="ECO:0000313" key="7">
    <source>
        <dbReference type="Proteomes" id="UP000008783"/>
    </source>
</evidence>
<dbReference type="OrthoDB" id="2501196at2759"/>
<dbReference type="Pfam" id="PF00170">
    <property type="entry name" value="bZIP_1"/>
    <property type="match status" value="1"/>
</dbReference>
<dbReference type="InParanoid" id="E3LAM6"/>
<gene>
    <name evidence="6" type="ORF">PGTG_19654</name>
</gene>
<dbReference type="PANTHER" id="PTHR40621">
    <property type="entry name" value="TRANSCRIPTION FACTOR KAPC-RELATED"/>
    <property type="match status" value="1"/>
</dbReference>
<comment type="subcellular location">
    <subcellularLocation>
        <location evidence="1">Nucleus</location>
    </subcellularLocation>
</comment>
<feature type="coiled-coil region" evidence="3">
    <location>
        <begin position="203"/>
        <end position="266"/>
    </location>
</feature>